<organism evidence="2 3">
    <name type="scientific">Nannochloropsis gaditana</name>
    <dbReference type="NCBI Taxonomy" id="72520"/>
    <lineage>
        <taxon>Eukaryota</taxon>
        <taxon>Sar</taxon>
        <taxon>Stramenopiles</taxon>
        <taxon>Ochrophyta</taxon>
        <taxon>Eustigmatophyceae</taxon>
        <taxon>Eustigmatales</taxon>
        <taxon>Monodopsidaceae</taxon>
        <taxon>Nannochloropsis</taxon>
    </lineage>
</organism>
<gene>
    <name evidence="2" type="ORF">Naga_100004g22</name>
</gene>
<accession>W7U5X3</accession>
<dbReference type="AlphaFoldDB" id="W7U5X3"/>
<sequence>MTRYLAWPRRLVYGSWRHGQGSAFATCNKPCLRFNRIRRLAMVCIRPSHSFSKPISLWLQDQLFKRFTSRQVLPFPTPTHVQVEATEPQIKPSRGSHVDGKQVGLSEAAETEEKQGKWSSPGGYEPFPWGSAPEAEVSAFGPQEKSMFQRLRYYLSTLVVREMLAKKVAMHTNAVKRDVFRSLSGSTRFAFIQAVRAIFEGTCKTPEPTWKLTYHDARSPSSEWELGYPPLSAMMEPKLASLYENLVSSFRAKDLEVRYELESIRVLSLAGFRAIVGLREAQEKPERSSVNIGALSLVFGKPVTVPSESERKEPVPISILYRMAVTFRCRELFTVRNSGTGEVLQGEDRMKEVDHVARFEVKVDEEKKAPFEWILVDIDDQLEGNEYFKDMLESKKP</sequence>
<proteinExistence type="predicted"/>
<comment type="caution">
    <text evidence="2">The sequence shown here is derived from an EMBL/GenBank/DDBJ whole genome shotgun (WGS) entry which is preliminary data.</text>
</comment>
<name>W7U5X3_9STRA</name>
<feature type="region of interest" description="Disordered" evidence="1">
    <location>
        <begin position="84"/>
        <end position="123"/>
    </location>
</feature>
<evidence type="ECO:0000256" key="1">
    <source>
        <dbReference type="SAM" id="MobiDB-lite"/>
    </source>
</evidence>
<keyword evidence="3" id="KW-1185">Reference proteome</keyword>
<dbReference type="OrthoDB" id="10336411at2759"/>
<dbReference type="EMBL" id="AZIL01000352">
    <property type="protein sequence ID" value="EWM28221.1"/>
    <property type="molecule type" value="Genomic_DNA"/>
</dbReference>
<evidence type="ECO:0000313" key="2">
    <source>
        <dbReference type="EMBL" id="EWM28221.1"/>
    </source>
</evidence>
<protein>
    <submittedName>
        <fullName evidence="2">Uncharacterized protein</fullName>
    </submittedName>
</protein>
<dbReference type="Proteomes" id="UP000019335">
    <property type="component" value="Chromosome 5"/>
</dbReference>
<evidence type="ECO:0000313" key="3">
    <source>
        <dbReference type="Proteomes" id="UP000019335"/>
    </source>
</evidence>
<reference evidence="2 3" key="1">
    <citation type="journal article" date="2014" name="Mol. Plant">
        <title>Chromosome Scale Genome Assembly and Transcriptome Profiling of Nannochloropsis gaditana in Nitrogen Depletion.</title>
        <authorList>
            <person name="Corteggiani Carpinelli E."/>
            <person name="Telatin A."/>
            <person name="Vitulo N."/>
            <person name="Forcato C."/>
            <person name="D'Angelo M."/>
            <person name="Schiavon R."/>
            <person name="Vezzi A."/>
            <person name="Giacometti G.M."/>
            <person name="Morosinotto T."/>
            <person name="Valle G."/>
        </authorList>
    </citation>
    <scope>NUCLEOTIDE SEQUENCE [LARGE SCALE GENOMIC DNA]</scope>
    <source>
        <strain evidence="2 3">B-31</strain>
    </source>
</reference>